<dbReference type="OrthoDB" id="9811744at2"/>
<comment type="function">
    <text evidence="12">Catalyzes the condensation of para-aminobenzoate (pABA) with 6-hydroxymethyl-7,8-dihydropterin diphosphate (DHPt-PP) to form 7,8-dihydropteroate (H2Pte), the immediate precursor of folate derivatives.</text>
</comment>
<evidence type="ECO:0000256" key="4">
    <source>
        <dbReference type="ARBA" id="ARBA00009503"/>
    </source>
</evidence>
<evidence type="ECO:0000256" key="2">
    <source>
        <dbReference type="ARBA" id="ARBA00001946"/>
    </source>
</evidence>
<evidence type="ECO:0000256" key="6">
    <source>
        <dbReference type="ARBA" id="ARBA00016919"/>
    </source>
</evidence>
<evidence type="ECO:0000256" key="11">
    <source>
        <dbReference type="ARBA" id="ARBA00030193"/>
    </source>
</evidence>
<dbReference type="PROSITE" id="PS50972">
    <property type="entry name" value="PTERIN_BINDING"/>
    <property type="match status" value="1"/>
</dbReference>
<accession>A0A1Y0E9T9</accession>
<dbReference type="GO" id="GO:0005829">
    <property type="term" value="C:cytosol"/>
    <property type="evidence" value="ECO:0007669"/>
    <property type="project" value="TreeGrafter"/>
</dbReference>
<proteinExistence type="inferred from homology"/>
<dbReference type="InterPro" id="IPR011005">
    <property type="entry name" value="Dihydropteroate_synth-like_sf"/>
</dbReference>
<name>A0A1Y0E9T9_9RHOB</name>
<dbReference type="PROSITE" id="PS00793">
    <property type="entry name" value="DHPS_2"/>
    <property type="match status" value="1"/>
</dbReference>
<dbReference type="Proteomes" id="UP000195273">
    <property type="component" value="Chromosome"/>
</dbReference>
<dbReference type="PANTHER" id="PTHR20941:SF1">
    <property type="entry name" value="FOLIC ACID SYNTHESIS PROTEIN FOL1"/>
    <property type="match status" value="1"/>
</dbReference>
<evidence type="ECO:0000259" key="13">
    <source>
        <dbReference type="PROSITE" id="PS50972"/>
    </source>
</evidence>
<evidence type="ECO:0000313" key="15">
    <source>
        <dbReference type="Proteomes" id="UP000195273"/>
    </source>
</evidence>
<dbReference type="AlphaFoldDB" id="A0A1Y0E9T9"/>
<dbReference type="Pfam" id="PF00809">
    <property type="entry name" value="Pterin_bind"/>
    <property type="match status" value="1"/>
</dbReference>
<sequence>MTLYYRPLVTADPAGDALPLAGGACLFRDVAVLERGQRARIIAAGDVPPPILARLTAPRAPVAGLAMDRPRIMGILNVTPDSFSDGGDHADLASATLRARAMQAEGAEIIDIGGESTRPGSVTVPNAAEIDRTAPVIAAIRGQSEVAISIDTRKADVAKAAIVAGASMVNDVAAFSYDPALAQVTADAGLPVCLMHAQGDPATMQNDPRYDDVLLDVYDFLAARIAQAEAAGIARDAIVIDPGIGFGKTQDHNLTLLRNLSLFHSLGCPILLGASRKRFIGTIGGGQDAKDRVAGSVAVALHGLSQGVQILRVHDTFATKQALALWSAINGTDSR</sequence>
<evidence type="ECO:0000256" key="7">
    <source>
        <dbReference type="ARBA" id="ARBA00022679"/>
    </source>
</evidence>
<comment type="similarity">
    <text evidence="4 12">Belongs to the DHPS family.</text>
</comment>
<dbReference type="CDD" id="cd00739">
    <property type="entry name" value="DHPS"/>
    <property type="match status" value="1"/>
</dbReference>
<keyword evidence="7 12" id="KW-0808">Transferase</keyword>
<dbReference type="InterPro" id="IPR000489">
    <property type="entry name" value="Pterin-binding_dom"/>
</dbReference>
<comment type="pathway">
    <text evidence="3 12">Cofactor biosynthesis; tetrahydrofolate biosynthesis; 7,8-dihydrofolate from 2-amino-4-hydroxy-6-hydroxymethyl-7,8-dihydropteridine diphosphate and 4-aminobenzoate: step 1/2.</text>
</comment>
<dbReference type="GO" id="GO:0046654">
    <property type="term" value="P:tetrahydrofolate biosynthetic process"/>
    <property type="evidence" value="ECO:0007669"/>
    <property type="project" value="UniProtKB-UniPathway"/>
</dbReference>
<keyword evidence="15" id="KW-1185">Reference proteome</keyword>
<dbReference type="EC" id="2.5.1.15" evidence="5 12"/>
<evidence type="ECO:0000256" key="10">
    <source>
        <dbReference type="ARBA" id="ARBA00022909"/>
    </source>
</evidence>
<protein>
    <recommendedName>
        <fullName evidence="6 12">Dihydropteroate synthase</fullName>
        <shortName evidence="12">DHPS</shortName>
        <ecNumber evidence="5 12">2.5.1.15</ecNumber>
    </recommendedName>
    <alternativeName>
        <fullName evidence="11 12">Dihydropteroate pyrophosphorylase</fullName>
    </alternativeName>
</protein>
<dbReference type="FunFam" id="3.20.20.20:FF:000006">
    <property type="entry name" value="Dihydropteroate synthase"/>
    <property type="match status" value="1"/>
</dbReference>
<reference evidence="14 15" key="1">
    <citation type="submission" date="2017-05" db="EMBL/GenBank/DDBJ databases">
        <title>Genome Sequence of Loktanella vestfoldensis Strain SMR4r Isolated from a Culture of the Diatom Skeletonema marinoi.</title>
        <authorList>
            <person name="Topel M."/>
            <person name="Pinder M.I.M."/>
            <person name="Johansson O.N."/>
            <person name="Kourtchenko O."/>
            <person name="Godhe A."/>
            <person name="Clarke A.K."/>
        </authorList>
    </citation>
    <scope>NUCLEOTIDE SEQUENCE [LARGE SCALE GENOMIC DNA]</scope>
    <source>
        <strain evidence="14 15">SMR4r</strain>
    </source>
</reference>
<keyword evidence="9 12" id="KW-0460">Magnesium</keyword>
<dbReference type="STRING" id="1122181.GCA_000382265_00750"/>
<organism evidence="14 15">
    <name type="scientific">Yoonia vestfoldensis</name>
    <dbReference type="NCBI Taxonomy" id="245188"/>
    <lineage>
        <taxon>Bacteria</taxon>
        <taxon>Pseudomonadati</taxon>
        <taxon>Pseudomonadota</taxon>
        <taxon>Alphaproteobacteria</taxon>
        <taxon>Rhodobacterales</taxon>
        <taxon>Paracoccaceae</taxon>
        <taxon>Yoonia</taxon>
    </lineage>
</organism>
<dbReference type="InterPro" id="IPR006390">
    <property type="entry name" value="DHP_synth_dom"/>
</dbReference>
<feature type="domain" description="Pterin-binding" evidence="13">
    <location>
        <begin position="70"/>
        <end position="324"/>
    </location>
</feature>
<dbReference type="GO" id="GO:0046656">
    <property type="term" value="P:folic acid biosynthetic process"/>
    <property type="evidence" value="ECO:0007669"/>
    <property type="project" value="UniProtKB-KW"/>
</dbReference>
<dbReference type="NCBIfam" id="TIGR01496">
    <property type="entry name" value="DHPS"/>
    <property type="match status" value="1"/>
</dbReference>
<evidence type="ECO:0000256" key="3">
    <source>
        <dbReference type="ARBA" id="ARBA00004763"/>
    </source>
</evidence>
<comment type="cofactor">
    <cofactor evidence="2 12">
        <name>Mg(2+)</name>
        <dbReference type="ChEBI" id="CHEBI:18420"/>
    </cofactor>
</comment>
<dbReference type="GO" id="GO:0046872">
    <property type="term" value="F:metal ion binding"/>
    <property type="evidence" value="ECO:0007669"/>
    <property type="project" value="UniProtKB-KW"/>
</dbReference>
<gene>
    <name evidence="14" type="primary">folP</name>
    <name evidence="14" type="ORF">LOKVESSMR4R_01037</name>
</gene>
<keyword evidence="10 12" id="KW-0289">Folate biosynthesis</keyword>
<evidence type="ECO:0000256" key="8">
    <source>
        <dbReference type="ARBA" id="ARBA00022723"/>
    </source>
</evidence>
<dbReference type="EMBL" id="CP021431">
    <property type="protein sequence ID" value="ARU00366.1"/>
    <property type="molecule type" value="Genomic_DNA"/>
</dbReference>
<dbReference type="KEGG" id="lvs:LOKVESSMR4R_01037"/>
<dbReference type="GO" id="GO:0004156">
    <property type="term" value="F:dihydropteroate synthase activity"/>
    <property type="evidence" value="ECO:0007669"/>
    <property type="project" value="UniProtKB-EC"/>
</dbReference>
<dbReference type="PANTHER" id="PTHR20941">
    <property type="entry name" value="FOLATE SYNTHESIS PROTEINS"/>
    <property type="match status" value="1"/>
</dbReference>
<evidence type="ECO:0000256" key="1">
    <source>
        <dbReference type="ARBA" id="ARBA00000012"/>
    </source>
</evidence>
<dbReference type="SUPFAM" id="SSF51717">
    <property type="entry name" value="Dihydropteroate synthetase-like"/>
    <property type="match status" value="1"/>
</dbReference>
<comment type="catalytic activity">
    <reaction evidence="1">
        <text>(7,8-dihydropterin-6-yl)methyl diphosphate + 4-aminobenzoate = 7,8-dihydropteroate + diphosphate</text>
        <dbReference type="Rhea" id="RHEA:19949"/>
        <dbReference type="ChEBI" id="CHEBI:17836"/>
        <dbReference type="ChEBI" id="CHEBI:17839"/>
        <dbReference type="ChEBI" id="CHEBI:33019"/>
        <dbReference type="ChEBI" id="CHEBI:72950"/>
        <dbReference type="EC" id="2.5.1.15"/>
    </reaction>
</comment>
<keyword evidence="8 12" id="KW-0479">Metal-binding</keyword>
<evidence type="ECO:0000256" key="9">
    <source>
        <dbReference type="ARBA" id="ARBA00022842"/>
    </source>
</evidence>
<dbReference type="PROSITE" id="PS00792">
    <property type="entry name" value="DHPS_1"/>
    <property type="match status" value="1"/>
</dbReference>
<evidence type="ECO:0000313" key="14">
    <source>
        <dbReference type="EMBL" id="ARU00366.1"/>
    </source>
</evidence>
<dbReference type="InterPro" id="IPR045031">
    <property type="entry name" value="DHP_synth-like"/>
</dbReference>
<dbReference type="Gene3D" id="3.20.20.20">
    <property type="entry name" value="Dihydropteroate synthase-like"/>
    <property type="match status" value="1"/>
</dbReference>
<dbReference type="UniPathway" id="UPA00077">
    <property type="reaction ID" value="UER00156"/>
</dbReference>
<dbReference type="RefSeq" id="WP_087206595.1">
    <property type="nucleotide sequence ID" value="NZ_CP021431.1"/>
</dbReference>
<evidence type="ECO:0000256" key="12">
    <source>
        <dbReference type="RuleBase" id="RU361205"/>
    </source>
</evidence>
<evidence type="ECO:0000256" key="5">
    <source>
        <dbReference type="ARBA" id="ARBA00012458"/>
    </source>
</evidence>